<sequence length="489" mass="54037">MDLHGGGGRRIKLSSTGGCEEDRLSSLPDDLLRRILRGLPSTADAAQTSLLSRRWVRLWVGIPEIWFPGPAIPGRVHAALAAYAAHDGAPIHGIHVTTLTAPAESTAAWLRLAAPRLSGELSVVDNAPLDDDAAETLGVIELPCFENATKIELRLGCPGIALPDSGVFAKLETLFLEYVRFHGPCELGEAVSSARCPSLRRLTVRSSQGVSSLAISSQSLVKVSLGCLKGLQQLMAVAPMVEHFHLSPWYRKAKLSTVNISAPRLEKLTWAGRFEPSFLQRAHLQELCTAFKVYGRDRSLNPHYLSLFRHFEAISLQLLLVYPANSVNSYEYLMDDITFLPDVKNLVLSFCSRAHAFGASAFHLLRLCAGIRGLKLKFLRYKSEFQEPPECPSGCTCDQQNGWKSEGIFLNRLGEAEIHGIKGVEHEVVFLEQLFRWATALEKMTITFDPLVAVSDNLCEEIASFSRPETCVEVYLYRNGRKVLFAPVI</sequence>
<keyword evidence="2" id="KW-1185">Reference proteome</keyword>
<evidence type="ECO:0000313" key="1">
    <source>
        <dbReference type="EnsemblPlants" id="AVESA.00010b.r2.2CG0323500.1.CDS"/>
    </source>
</evidence>
<reference evidence="1" key="2">
    <citation type="submission" date="2025-09" db="UniProtKB">
        <authorList>
            <consortium name="EnsemblPlants"/>
        </authorList>
    </citation>
    <scope>IDENTIFICATION</scope>
</reference>
<dbReference type="EnsemblPlants" id="AVESA.00010b.r2.2CG0323500.1">
    <property type="protein sequence ID" value="AVESA.00010b.r2.2CG0323500.1.CDS"/>
    <property type="gene ID" value="AVESA.00010b.r2.2CG0323500"/>
</dbReference>
<proteinExistence type="predicted"/>
<name>A0ACD5UUS2_AVESA</name>
<organism evidence="1 2">
    <name type="scientific">Avena sativa</name>
    <name type="common">Oat</name>
    <dbReference type="NCBI Taxonomy" id="4498"/>
    <lineage>
        <taxon>Eukaryota</taxon>
        <taxon>Viridiplantae</taxon>
        <taxon>Streptophyta</taxon>
        <taxon>Embryophyta</taxon>
        <taxon>Tracheophyta</taxon>
        <taxon>Spermatophyta</taxon>
        <taxon>Magnoliopsida</taxon>
        <taxon>Liliopsida</taxon>
        <taxon>Poales</taxon>
        <taxon>Poaceae</taxon>
        <taxon>BOP clade</taxon>
        <taxon>Pooideae</taxon>
        <taxon>Poodae</taxon>
        <taxon>Poeae</taxon>
        <taxon>Poeae Chloroplast Group 1 (Aveneae type)</taxon>
        <taxon>Aveninae</taxon>
        <taxon>Avena</taxon>
    </lineage>
</organism>
<evidence type="ECO:0000313" key="2">
    <source>
        <dbReference type="Proteomes" id="UP001732700"/>
    </source>
</evidence>
<protein>
    <submittedName>
        <fullName evidence="1">Uncharacterized protein</fullName>
    </submittedName>
</protein>
<reference evidence="1" key="1">
    <citation type="submission" date="2021-05" db="EMBL/GenBank/DDBJ databases">
        <authorList>
            <person name="Scholz U."/>
            <person name="Mascher M."/>
            <person name="Fiebig A."/>
        </authorList>
    </citation>
    <scope>NUCLEOTIDE SEQUENCE [LARGE SCALE GENOMIC DNA]</scope>
</reference>
<accession>A0ACD5UUS2</accession>
<dbReference type="Proteomes" id="UP001732700">
    <property type="component" value="Chromosome 2C"/>
</dbReference>